<dbReference type="Gene3D" id="3.90.105.50">
    <property type="match status" value="1"/>
</dbReference>
<name>A0ABY6HHB2_9FIRM</name>
<sequence length="60" mass="6959">MEKLTYTTQEAADLIGISKPKVLELCHSDGFPCIWIGRKVVIPKIELKEWLSRESTRRDE</sequence>
<reference evidence="2" key="1">
    <citation type="submission" date="2021-11" db="EMBL/GenBank/DDBJ databases">
        <title>Isoprene-degrading acetogen.</title>
        <authorList>
            <person name="Yang Y."/>
            <person name="Jin H."/>
            <person name="Yan J."/>
        </authorList>
    </citation>
    <scope>NUCLEOTIDE SEQUENCE</scope>
    <source>
        <strain evidence="2">Berkeley</strain>
    </source>
</reference>
<dbReference type="InterPro" id="IPR041657">
    <property type="entry name" value="HTH_17"/>
</dbReference>
<dbReference type="EMBL" id="CP087994">
    <property type="protein sequence ID" value="UYO62968.1"/>
    <property type="molecule type" value="Genomic_DNA"/>
</dbReference>
<dbReference type="NCBIfam" id="TIGR01764">
    <property type="entry name" value="excise"/>
    <property type="match status" value="1"/>
</dbReference>
<protein>
    <submittedName>
        <fullName evidence="2">Helix-turn-helix domain-containing protein</fullName>
    </submittedName>
</protein>
<dbReference type="Proteomes" id="UP001163550">
    <property type="component" value="Chromosome"/>
</dbReference>
<evidence type="ECO:0000313" key="2">
    <source>
        <dbReference type="EMBL" id="UYO62968.1"/>
    </source>
</evidence>
<dbReference type="InterPro" id="IPR010093">
    <property type="entry name" value="SinI_DNA-bd"/>
</dbReference>
<evidence type="ECO:0000313" key="3">
    <source>
        <dbReference type="Proteomes" id="UP001163550"/>
    </source>
</evidence>
<keyword evidence="3" id="KW-1185">Reference proteome</keyword>
<gene>
    <name evidence="2" type="ORF">LNN31_00530</name>
</gene>
<evidence type="ECO:0000259" key="1">
    <source>
        <dbReference type="Pfam" id="PF12728"/>
    </source>
</evidence>
<feature type="domain" description="Helix-turn-helix" evidence="1">
    <location>
        <begin position="6"/>
        <end position="54"/>
    </location>
</feature>
<dbReference type="InterPro" id="IPR038148">
    <property type="entry name" value="Tn1545/Tn916_Xis"/>
</dbReference>
<dbReference type="Pfam" id="PF12728">
    <property type="entry name" value="HTH_17"/>
    <property type="match status" value="1"/>
</dbReference>
<dbReference type="RefSeq" id="WP_228881927.1">
    <property type="nucleotide sequence ID" value="NZ_CABIIK010000040.1"/>
</dbReference>
<accession>A0ABY6HHB2</accession>
<organism evidence="2 3">
    <name type="scientific">Acetobacterium wieringae</name>
    <dbReference type="NCBI Taxonomy" id="52694"/>
    <lineage>
        <taxon>Bacteria</taxon>
        <taxon>Bacillati</taxon>
        <taxon>Bacillota</taxon>
        <taxon>Clostridia</taxon>
        <taxon>Eubacteriales</taxon>
        <taxon>Eubacteriaceae</taxon>
        <taxon>Acetobacterium</taxon>
    </lineage>
</organism>
<proteinExistence type="predicted"/>